<dbReference type="EMBL" id="GISG01212305">
    <property type="protein sequence ID" value="MBA4661462.1"/>
    <property type="molecule type" value="Transcribed_RNA"/>
</dbReference>
<dbReference type="EMBL" id="GISG01212303">
    <property type="protein sequence ID" value="MBA4661460.1"/>
    <property type="molecule type" value="Transcribed_RNA"/>
</dbReference>
<reference evidence="3" key="1">
    <citation type="journal article" date="2013" name="J. Plant Res.">
        <title>Effect of fungi and light on seed germination of three Opuntia species from semiarid lands of central Mexico.</title>
        <authorList>
            <person name="Delgado-Sanchez P."/>
            <person name="Jimenez-Bremont J.F."/>
            <person name="Guerrero-Gonzalez Mde L."/>
            <person name="Flores J."/>
        </authorList>
    </citation>
    <scope>NUCLEOTIDE SEQUENCE</scope>
    <source>
        <tissue evidence="3">Cladode</tissue>
    </source>
</reference>
<sequence>MASLASETRASFAALMTSFGTIGFPPPSSRQGTTFTRCTFLLASLLCNWSMYFSCRVMFLTFFRTGGLVRGLLFALENLDRHFLWPDEDPFRPLEEDPGLPSRCSGVDSNAFS</sequence>
<name>A0A7C9E7S1_OPUST</name>
<organism evidence="3">
    <name type="scientific">Opuntia streptacantha</name>
    <name type="common">Prickly pear cactus</name>
    <name type="synonym">Opuntia cardona</name>
    <dbReference type="NCBI Taxonomy" id="393608"/>
    <lineage>
        <taxon>Eukaryota</taxon>
        <taxon>Viridiplantae</taxon>
        <taxon>Streptophyta</taxon>
        <taxon>Embryophyta</taxon>
        <taxon>Tracheophyta</taxon>
        <taxon>Spermatophyta</taxon>
        <taxon>Magnoliopsida</taxon>
        <taxon>eudicotyledons</taxon>
        <taxon>Gunneridae</taxon>
        <taxon>Pentapetalae</taxon>
        <taxon>Caryophyllales</taxon>
        <taxon>Cactineae</taxon>
        <taxon>Cactaceae</taxon>
        <taxon>Opuntioideae</taxon>
        <taxon>Opuntia</taxon>
    </lineage>
</organism>
<evidence type="ECO:0000313" key="3">
    <source>
        <dbReference type="EMBL" id="MBA4661460.1"/>
    </source>
</evidence>
<feature type="region of interest" description="Disordered" evidence="1">
    <location>
        <begin position="91"/>
        <end position="113"/>
    </location>
</feature>
<dbReference type="AlphaFoldDB" id="A0A7C9E7S1"/>
<evidence type="ECO:0000256" key="2">
    <source>
        <dbReference type="SAM" id="Phobius"/>
    </source>
</evidence>
<proteinExistence type="predicted"/>
<keyword evidence="2" id="KW-0472">Membrane</keyword>
<reference evidence="3" key="2">
    <citation type="submission" date="2020-07" db="EMBL/GenBank/DDBJ databases">
        <authorList>
            <person name="Vera ALvarez R."/>
            <person name="Arias-Moreno D.M."/>
            <person name="Jimenez-Jacinto V."/>
            <person name="Jimenez-Bremont J.F."/>
            <person name="Swaminathan K."/>
            <person name="Moose S.P."/>
            <person name="Guerrero-Gonzalez M.L."/>
            <person name="Marino-Ramirez L."/>
            <person name="Landsman D."/>
            <person name="Rodriguez-Kessler M."/>
            <person name="Delgado-Sanchez P."/>
        </authorList>
    </citation>
    <scope>NUCLEOTIDE SEQUENCE</scope>
    <source>
        <tissue evidence="3">Cladode</tissue>
    </source>
</reference>
<feature type="transmembrane region" description="Helical" evidence="2">
    <location>
        <begin position="40"/>
        <end position="63"/>
    </location>
</feature>
<protein>
    <submittedName>
        <fullName evidence="3">Uncharacterized protein</fullName>
    </submittedName>
</protein>
<accession>A0A7C9E7S1</accession>
<keyword evidence="2" id="KW-0812">Transmembrane</keyword>
<keyword evidence="2" id="KW-1133">Transmembrane helix</keyword>
<evidence type="ECO:0000256" key="1">
    <source>
        <dbReference type="SAM" id="MobiDB-lite"/>
    </source>
</evidence>